<feature type="domain" description="Phage tail tape measure protein" evidence="4">
    <location>
        <begin position="88"/>
        <end position="286"/>
    </location>
</feature>
<protein>
    <recommendedName>
        <fullName evidence="4">Phage tail tape measure protein domain-containing protein</fullName>
    </recommendedName>
</protein>
<keyword evidence="3" id="KW-0472">Membrane</keyword>
<feature type="transmembrane region" description="Helical" evidence="3">
    <location>
        <begin position="895"/>
        <end position="916"/>
    </location>
</feature>
<sequence length="997" mass="105989">MASLAQINVLFRADLDQFSTEMQKAQRELQKTGKKMQEIGAQMSTYLTAPLVAIGAFSSKISMDFDDSMRKVMATTNATEAEFKAMTATAEEMGAKTRYTASQSAEAMNYMALAGWKSQQIIEGIPGVLALAAASGEDLGMVADILTDGLTAMGKGAEQASQFVDVLAASASNSNTTVGMMGQAFQYAAPLAGAFGYEVEDLALAIGLMANAGIKGEKAGTALRALMTRMVKPTREAQKAMTDLGLEVKNADGSMKPLGDVIDQLRTKFSGLTDSQKGQYAGMLAGQEAISGLLAIVNAAPADFDKLSKAVENSAGTAERMQNQMEGGIGGSWREMSSAIEGVSIQIGKVLEPAFRKVIVLIKDLSNWFMELSDTTKTVIVVIGGVAASMGPFIFALGTAVKLLPVFAAGWNAVTVAISKTWAVMLANPVTAITIAIVALGAAIYAFTREASEASRIQKTLNDVTTEAQKSIAGEKAQLDTLLKTARDETLSKKQREEAIKKLNALSPQYLKSITLETVNTKEATKAIDEYVKALSRKAMEQAALSKKTELYQKQIDVQMRNAGDTGALGQGAFDWFFSKIGFDTENALVRNREELDKYTKSLGLTGTEAEKFKSAFEPMLKQKEKEIALIEKQVGALDDLMKAQKDSFIPTDTNTVDDTSTGGGLDLGGGSDKKGDKFLKNSVAFYEAQIKGLEEMRANTALSIDEYGKYADAIDAVQKKIDSLSGKREKATAISLDVKPIPSESIASYESLIAQKREDLKITQIGSLQYRTLASEIKDLEFTLRAKIDQESFTSAEESIKNHQAAIEGQAKAAQDILSQRQEEAKMYGEIVGGAFDTLSQNFTASLGEMDSGLARFGSAMMGTVLKLMSMALSNAMANAIVGATQSGNSTGPAAVFTTPAFIATAIAGILGAFASIPKFANGGIVSGPTFGMMGEYAGAANNPEVIAPLNKLKDLIEPAGGSSNVHVTVGGGFEIDGTKLRLVLDRTATRSKRIG</sequence>
<keyword evidence="3" id="KW-1133">Transmembrane helix</keyword>
<comment type="caution">
    <text evidence="5">The sequence shown here is derived from an EMBL/GenBank/DDBJ whole genome shotgun (WGS) entry which is preliminary data.</text>
</comment>
<feature type="transmembrane region" description="Helical" evidence="3">
    <location>
        <begin position="421"/>
        <end position="447"/>
    </location>
</feature>
<gene>
    <name evidence="5" type="ORF">AV926_04935</name>
</gene>
<keyword evidence="1" id="KW-1188">Viral release from host cell</keyword>
<dbReference type="Pfam" id="PF10145">
    <property type="entry name" value="PhageMin_Tail"/>
    <property type="match status" value="1"/>
</dbReference>
<dbReference type="AlphaFoldDB" id="A0A164A2X0"/>
<feature type="coiled-coil region" evidence="2">
    <location>
        <begin position="15"/>
        <end position="42"/>
    </location>
</feature>
<evidence type="ECO:0000313" key="5">
    <source>
        <dbReference type="EMBL" id="KZE82897.1"/>
    </source>
</evidence>
<evidence type="ECO:0000256" key="2">
    <source>
        <dbReference type="SAM" id="Coils"/>
    </source>
</evidence>
<dbReference type="Proteomes" id="UP000076630">
    <property type="component" value="Unassembled WGS sequence"/>
</dbReference>
<evidence type="ECO:0000313" key="6">
    <source>
        <dbReference type="Proteomes" id="UP000076630"/>
    </source>
</evidence>
<dbReference type="InterPro" id="IPR010090">
    <property type="entry name" value="Phage_tape_meas"/>
</dbReference>
<organism evidence="5 6">
    <name type="scientific">Myroides marinus</name>
    <dbReference type="NCBI Taxonomy" id="703342"/>
    <lineage>
        <taxon>Bacteria</taxon>
        <taxon>Pseudomonadati</taxon>
        <taxon>Bacteroidota</taxon>
        <taxon>Flavobacteriia</taxon>
        <taxon>Flavobacteriales</taxon>
        <taxon>Flavobacteriaceae</taxon>
        <taxon>Myroides</taxon>
    </lineage>
</organism>
<keyword evidence="2" id="KW-0175">Coiled coil</keyword>
<dbReference type="PANTHER" id="PTHR37813:SF1">
    <property type="entry name" value="FELS-2 PROPHAGE PROTEIN"/>
    <property type="match status" value="1"/>
</dbReference>
<dbReference type="PANTHER" id="PTHR37813">
    <property type="entry name" value="FELS-2 PROPHAGE PROTEIN"/>
    <property type="match status" value="1"/>
</dbReference>
<evidence type="ECO:0000256" key="3">
    <source>
        <dbReference type="SAM" id="Phobius"/>
    </source>
</evidence>
<feature type="transmembrane region" description="Helical" evidence="3">
    <location>
        <begin position="379"/>
        <end position="401"/>
    </location>
</feature>
<dbReference type="RefSeq" id="WP_052243564.1">
    <property type="nucleotide sequence ID" value="NZ_JWJO01000037.1"/>
</dbReference>
<name>A0A164A2X0_9FLAO</name>
<accession>A0A164A2X0</accession>
<keyword evidence="6" id="KW-1185">Reference proteome</keyword>
<evidence type="ECO:0000259" key="4">
    <source>
        <dbReference type="Pfam" id="PF10145"/>
    </source>
</evidence>
<dbReference type="OrthoDB" id="1414895at2"/>
<proteinExistence type="predicted"/>
<evidence type="ECO:0000256" key="1">
    <source>
        <dbReference type="ARBA" id="ARBA00022612"/>
    </source>
</evidence>
<dbReference type="NCBIfam" id="TIGR01760">
    <property type="entry name" value="tape_meas_TP901"/>
    <property type="match status" value="1"/>
</dbReference>
<dbReference type="EMBL" id="LQNU01000041">
    <property type="protein sequence ID" value="KZE82897.1"/>
    <property type="molecule type" value="Genomic_DNA"/>
</dbReference>
<reference evidence="5 6" key="1">
    <citation type="submission" date="2016-01" db="EMBL/GenBank/DDBJ databases">
        <title>Whole genome sequencing of Myroides marinus L41.</title>
        <authorList>
            <person name="Hong K.W."/>
        </authorList>
    </citation>
    <scope>NUCLEOTIDE SEQUENCE [LARGE SCALE GENOMIC DNA]</scope>
    <source>
        <strain evidence="5 6">L41</strain>
    </source>
</reference>
<feature type="transmembrane region" description="Helical" evidence="3">
    <location>
        <begin position="865"/>
        <end position="883"/>
    </location>
</feature>
<keyword evidence="3" id="KW-0812">Transmembrane</keyword>